<comment type="caution">
    <text evidence="6">The sequence shown here is derived from an EMBL/GenBank/DDBJ whole genome shotgun (WGS) entry which is preliminary data.</text>
</comment>
<dbReference type="InterPro" id="IPR032861">
    <property type="entry name" value="TAXi_N"/>
</dbReference>
<dbReference type="Pfam" id="PF14541">
    <property type="entry name" value="TAXi_C"/>
    <property type="match status" value="1"/>
</dbReference>
<feature type="domain" description="Peptidase A1" evidence="5">
    <location>
        <begin position="88"/>
        <end position="456"/>
    </location>
</feature>
<proteinExistence type="inferred from homology"/>
<feature type="compositionally biased region" description="Low complexity" evidence="4">
    <location>
        <begin position="36"/>
        <end position="56"/>
    </location>
</feature>
<evidence type="ECO:0000313" key="6">
    <source>
        <dbReference type="EMBL" id="GER38921.1"/>
    </source>
</evidence>
<dbReference type="AlphaFoldDB" id="A0A5A7Q1Z1"/>
<evidence type="ECO:0000256" key="4">
    <source>
        <dbReference type="SAM" id="MobiDB-lite"/>
    </source>
</evidence>
<feature type="region of interest" description="Disordered" evidence="4">
    <location>
        <begin position="36"/>
        <end position="78"/>
    </location>
</feature>
<dbReference type="OrthoDB" id="1739127at2759"/>
<name>A0A5A7Q1Z1_STRAF</name>
<protein>
    <submittedName>
        <fullName evidence="6">Eukaryotic aspartyl protease family protein</fullName>
    </submittedName>
</protein>
<evidence type="ECO:0000256" key="2">
    <source>
        <dbReference type="ARBA" id="ARBA00022670"/>
    </source>
</evidence>
<dbReference type="PROSITE" id="PS51767">
    <property type="entry name" value="PEPTIDASE_A1"/>
    <property type="match status" value="1"/>
</dbReference>
<dbReference type="PANTHER" id="PTHR47967:SF125">
    <property type="entry name" value="PEPTIDASE A1 DOMAIN-CONTAINING PROTEIN"/>
    <property type="match status" value="1"/>
</dbReference>
<dbReference type="EMBL" id="BKCP01005561">
    <property type="protein sequence ID" value="GER38921.1"/>
    <property type="molecule type" value="Genomic_DNA"/>
</dbReference>
<keyword evidence="7" id="KW-1185">Reference proteome</keyword>
<evidence type="ECO:0000259" key="5">
    <source>
        <dbReference type="PROSITE" id="PS51767"/>
    </source>
</evidence>
<feature type="compositionally biased region" description="Low complexity" evidence="4">
    <location>
        <begin position="64"/>
        <end position="78"/>
    </location>
</feature>
<comment type="similarity">
    <text evidence="1">Belongs to the peptidase A1 family.</text>
</comment>
<accession>A0A5A7Q1Z1</accession>
<evidence type="ECO:0000313" key="7">
    <source>
        <dbReference type="Proteomes" id="UP000325081"/>
    </source>
</evidence>
<sequence>MAKTTFAYAISLYYSSKLLIIILTALLLNLVSLANSGNQQSRTPRTPPTSQRTPPRTRTPPTPTSRRTPPTPQTTSTSAHIDVQTYHYIVKVGIGTIPSTNPPYKEYHLQMDTGSSTIWMQCHGCTRCFDQTPPPFPYTTSQSFATTGGRTGFPEPFNLTYADKSTTSGILAYETFHLKSKSGSVSKIPHILFGCGMVSNNMNFLKVNGHNRIAGVMGLGWDSPFLTSINRKFSYCLPPLPMTTTSQSYLTFGNTTPTPSVKIGRTPLQRRPGTKFYSLDMQGISLNNKRLNINANEFRLNMGTVIDTGCPVTRLVARAFDVLKREVEAYFLQRLKWFKKMNVSYGALELCYESSIGPQGFKGLPDITFHLAGSNADFMMKPQAAFKVIGVQRLGKPSENVCLAMIKDPMMTIIGAQSQTNHKIITIVANLNLIRHSFIYLVITAWQISSPRFGRAQSCCAAIN</sequence>
<organism evidence="6 7">
    <name type="scientific">Striga asiatica</name>
    <name type="common">Asiatic witchweed</name>
    <name type="synonym">Buchnera asiatica</name>
    <dbReference type="NCBI Taxonomy" id="4170"/>
    <lineage>
        <taxon>Eukaryota</taxon>
        <taxon>Viridiplantae</taxon>
        <taxon>Streptophyta</taxon>
        <taxon>Embryophyta</taxon>
        <taxon>Tracheophyta</taxon>
        <taxon>Spermatophyta</taxon>
        <taxon>Magnoliopsida</taxon>
        <taxon>eudicotyledons</taxon>
        <taxon>Gunneridae</taxon>
        <taxon>Pentapetalae</taxon>
        <taxon>asterids</taxon>
        <taxon>lamiids</taxon>
        <taxon>Lamiales</taxon>
        <taxon>Orobanchaceae</taxon>
        <taxon>Buchnereae</taxon>
        <taxon>Striga</taxon>
    </lineage>
</organism>
<keyword evidence="2 6" id="KW-0645">Protease</keyword>
<evidence type="ECO:0000256" key="1">
    <source>
        <dbReference type="ARBA" id="ARBA00007447"/>
    </source>
</evidence>
<dbReference type="SUPFAM" id="SSF50630">
    <property type="entry name" value="Acid proteases"/>
    <property type="match status" value="1"/>
</dbReference>
<dbReference type="Gene3D" id="2.40.70.10">
    <property type="entry name" value="Acid Proteases"/>
    <property type="match status" value="2"/>
</dbReference>
<dbReference type="PANTHER" id="PTHR47967">
    <property type="entry name" value="OS07G0603500 PROTEIN-RELATED"/>
    <property type="match status" value="1"/>
</dbReference>
<dbReference type="InterPro" id="IPR021109">
    <property type="entry name" value="Peptidase_aspartic_dom_sf"/>
</dbReference>
<reference evidence="7" key="1">
    <citation type="journal article" date="2019" name="Curr. Biol.">
        <title>Genome Sequence of Striga asiatica Provides Insight into the Evolution of Plant Parasitism.</title>
        <authorList>
            <person name="Yoshida S."/>
            <person name="Kim S."/>
            <person name="Wafula E.K."/>
            <person name="Tanskanen J."/>
            <person name="Kim Y.M."/>
            <person name="Honaas L."/>
            <person name="Yang Z."/>
            <person name="Spallek T."/>
            <person name="Conn C.E."/>
            <person name="Ichihashi Y."/>
            <person name="Cheong K."/>
            <person name="Cui S."/>
            <person name="Der J.P."/>
            <person name="Gundlach H."/>
            <person name="Jiao Y."/>
            <person name="Hori C."/>
            <person name="Ishida J.K."/>
            <person name="Kasahara H."/>
            <person name="Kiba T."/>
            <person name="Kim M.S."/>
            <person name="Koo N."/>
            <person name="Laohavisit A."/>
            <person name="Lee Y.H."/>
            <person name="Lumba S."/>
            <person name="McCourt P."/>
            <person name="Mortimer J.C."/>
            <person name="Mutuku J.M."/>
            <person name="Nomura T."/>
            <person name="Sasaki-Sekimoto Y."/>
            <person name="Seto Y."/>
            <person name="Wang Y."/>
            <person name="Wakatake T."/>
            <person name="Sakakibara H."/>
            <person name="Demura T."/>
            <person name="Yamaguchi S."/>
            <person name="Yoneyama K."/>
            <person name="Manabe R.I."/>
            <person name="Nelson D.C."/>
            <person name="Schulman A.H."/>
            <person name="Timko M.P."/>
            <person name="dePamphilis C.W."/>
            <person name="Choi D."/>
            <person name="Shirasu K."/>
        </authorList>
    </citation>
    <scope>NUCLEOTIDE SEQUENCE [LARGE SCALE GENOMIC DNA]</scope>
    <source>
        <strain evidence="7">cv. UVA1</strain>
    </source>
</reference>
<dbReference type="InterPro" id="IPR033121">
    <property type="entry name" value="PEPTIDASE_A1"/>
</dbReference>
<dbReference type="GO" id="GO:0005576">
    <property type="term" value="C:extracellular region"/>
    <property type="evidence" value="ECO:0007669"/>
    <property type="project" value="TreeGrafter"/>
</dbReference>
<dbReference type="GO" id="GO:0008233">
    <property type="term" value="F:peptidase activity"/>
    <property type="evidence" value="ECO:0007669"/>
    <property type="project" value="UniProtKB-KW"/>
</dbReference>
<dbReference type="Pfam" id="PF14543">
    <property type="entry name" value="TAXi_N"/>
    <property type="match status" value="2"/>
</dbReference>
<dbReference type="GO" id="GO:0006508">
    <property type="term" value="P:proteolysis"/>
    <property type="evidence" value="ECO:0007669"/>
    <property type="project" value="UniProtKB-KW"/>
</dbReference>
<dbReference type="Proteomes" id="UP000325081">
    <property type="component" value="Unassembled WGS sequence"/>
</dbReference>
<evidence type="ECO:0000256" key="3">
    <source>
        <dbReference type="ARBA" id="ARBA00022801"/>
    </source>
</evidence>
<dbReference type="InterPro" id="IPR032799">
    <property type="entry name" value="TAXi_C"/>
</dbReference>
<dbReference type="InterPro" id="IPR051708">
    <property type="entry name" value="Plant_Aspart_Prot_A1"/>
</dbReference>
<keyword evidence="3" id="KW-0378">Hydrolase</keyword>
<gene>
    <name evidence="6" type="ORF">STAS_15470</name>
</gene>